<evidence type="ECO:0000313" key="5">
    <source>
        <dbReference type="Proteomes" id="UP000634011"/>
    </source>
</evidence>
<dbReference type="Proteomes" id="UP000634011">
    <property type="component" value="Unassembled WGS sequence"/>
</dbReference>
<dbReference type="Gene3D" id="1.20.1270.390">
    <property type="match status" value="1"/>
</dbReference>
<accession>A0A923HM06</accession>
<keyword evidence="1" id="KW-0175">Coiled coil</keyword>
<dbReference type="RefSeq" id="WP_186913306.1">
    <property type="nucleotide sequence ID" value="NZ_JACOFV010000014.1"/>
</dbReference>
<comment type="caution">
    <text evidence="4">The sequence shown here is derived from an EMBL/GenBank/DDBJ whole genome shotgun (WGS) entry which is preliminary data.</text>
</comment>
<feature type="coiled-coil region" evidence="1">
    <location>
        <begin position="106"/>
        <end position="133"/>
    </location>
</feature>
<proteinExistence type="predicted"/>
<dbReference type="EMBL" id="JACOFV010000014">
    <property type="protein sequence ID" value="MBC3863359.1"/>
    <property type="molecule type" value="Genomic_DNA"/>
</dbReference>
<evidence type="ECO:0000256" key="2">
    <source>
        <dbReference type="SAM" id="Phobius"/>
    </source>
</evidence>
<evidence type="ECO:0000256" key="1">
    <source>
        <dbReference type="SAM" id="Coils"/>
    </source>
</evidence>
<keyword evidence="2" id="KW-0812">Transmembrane</keyword>
<dbReference type="Pfam" id="PF14346">
    <property type="entry name" value="DUF4398"/>
    <property type="match status" value="1"/>
</dbReference>
<reference evidence="4" key="1">
    <citation type="submission" date="2020-08" db="EMBL/GenBank/DDBJ databases">
        <title>Novel species isolated from subtropical streams in China.</title>
        <authorList>
            <person name="Lu H."/>
        </authorList>
    </citation>
    <scope>NUCLEOTIDE SEQUENCE</scope>
    <source>
        <strain evidence="4">KACC 12607</strain>
    </source>
</reference>
<sequence length="133" mass="13979">MLTAHPQASNLLRLIFASSFFAYIFTISACSNLQTPATADVAVSTSAVNGAAAVGGGEYAPAEMRSAREKLAQANTAMAAHDYQAASDYAAQAQADAKLAQTKVSSTKAQQAATALQEDIRVLREELNRVNNK</sequence>
<keyword evidence="2" id="KW-1133">Transmembrane helix</keyword>
<dbReference type="InterPro" id="IPR025511">
    <property type="entry name" value="DUF4398"/>
</dbReference>
<evidence type="ECO:0000313" key="4">
    <source>
        <dbReference type="EMBL" id="MBC3863359.1"/>
    </source>
</evidence>
<organism evidence="4 5">
    <name type="scientific">Undibacterium jejuense</name>
    <dbReference type="NCBI Taxonomy" id="1344949"/>
    <lineage>
        <taxon>Bacteria</taxon>
        <taxon>Pseudomonadati</taxon>
        <taxon>Pseudomonadota</taxon>
        <taxon>Betaproteobacteria</taxon>
        <taxon>Burkholderiales</taxon>
        <taxon>Oxalobacteraceae</taxon>
        <taxon>Undibacterium</taxon>
    </lineage>
</organism>
<evidence type="ECO:0000259" key="3">
    <source>
        <dbReference type="Pfam" id="PF14346"/>
    </source>
</evidence>
<protein>
    <submittedName>
        <fullName evidence="4">DUF4398 domain-containing protein</fullName>
    </submittedName>
</protein>
<keyword evidence="2" id="KW-0472">Membrane</keyword>
<dbReference type="AlphaFoldDB" id="A0A923HM06"/>
<feature type="domain" description="DUF4398" evidence="3">
    <location>
        <begin position="41"/>
        <end position="115"/>
    </location>
</feature>
<name>A0A923HM06_9BURK</name>
<feature type="transmembrane region" description="Helical" evidence="2">
    <location>
        <begin position="12"/>
        <end position="29"/>
    </location>
</feature>
<gene>
    <name evidence="4" type="ORF">H8K32_14740</name>
</gene>
<keyword evidence="5" id="KW-1185">Reference proteome</keyword>